<feature type="region of interest" description="Disordered" evidence="1">
    <location>
        <begin position="78"/>
        <end position="174"/>
    </location>
</feature>
<gene>
    <name evidence="2" type="ORF">JBF12_06875</name>
</gene>
<organism evidence="2 3">
    <name type="scientific">Streptomyces javensis</name>
    <dbReference type="NCBI Taxonomy" id="114698"/>
    <lineage>
        <taxon>Bacteria</taxon>
        <taxon>Bacillati</taxon>
        <taxon>Actinomycetota</taxon>
        <taxon>Actinomycetes</taxon>
        <taxon>Kitasatosporales</taxon>
        <taxon>Streptomycetaceae</taxon>
        <taxon>Streptomyces</taxon>
        <taxon>Streptomyces violaceusniger group</taxon>
    </lineage>
</organism>
<name>A0ABS0R5Q5_9ACTN</name>
<evidence type="ECO:0000313" key="2">
    <source>
        <dbReference type="EMBL" id="MBI0312722.1"/>
    </source>
</evidence>
<protein>
    <recommendedName>
        <fullName evidence="4">Helix-turn-helix domain-containing protein</fullName>
    </recommendedName>
</protein>
<proteinExistence type="predicted"/>
<evidence type="ECO:0000256" key="1">
    <source>
        <dbReference type="SAM" id="MobiDB-lite"/>
    </source>
</evidence>
<dbReference type="EMBL" id="JAEEAQ010000040">
    <property type="protein sequence ID" value="MBI0312722.1"/>
    <property type="molecule type" value="Genomic_DNA"/>
</dbReference>
<accession>A0ABS0R5Q5</accession>
<dbReference type="Proteomes" id="UP000638849">
    <property type="component" value="Unassembled WGS sequence"/>
</dbReference>
<evidence type="ECO:0000313" key="3">
    <source>
        <dbReference type="Proteomes" id="UP000638849"/>
    </source>
</evidence>
<reference evidence="2 3" key="1">
    <citation type="submission" date="2020-12" db="EMBL/GenBank/DDBJ databases">
        <authorList>
            <person name="Kusuma A.B."/>
            <person name="Nouioui I."/>
            <person name="Goodfellow M."/>
        </authorList>
    </citation>
    <scope>NUCLEOTIDE SEQUENCE [LARGE SCALE GENOMIC DNA]</scope>
    <source>
        <strain evidence="2 3">DSM 41764</strain>
    </source>
</reference>
<evidence type="ECO:0008006" key="4">
    <source>
        <dbReference type="Google" id="ProtNLM"/>
    </source>
</evidence>
<sequence>MRRSAWCKNAGELAALLAIANFVREDLTGCWASQRVLAEKARVTDRTIRTHLRSLAERSVIVPGDPALVAHLSGDNRPDVWNLNRDLPTNPPGTGKDFRSSHNDVSSRAGKIFRSAEDRGTGKFYSGGPENPSDDPVMVDPGSASGDGRRPSSGGTGRAGRGKAALSKEPQAKRLPAGELRRVVAGIPATLAARLESEFPRGLPTVVNETIARAVVEERRTVEQIIERVKRRWLRWSYEDDALATSGRGLGRPLGVLQALLGPSACWGNNARCEDGIDIDTGVECPRCVEAREDKTAQETPTTEGGGHSVPFQRPVGAEPSPYVRCRGAGCGVKMWPSEDGLCRECREYVRA</sequence>
<keyword evidence="3" id="KW-1185">Reference proteome</keyword>
<dbReference type="RefSeq" id="WP_344316661.1">
    <property type="nucleotide sequence ID" value="NZ_BAAAIF010000018.1"/>
</dbReference>
<comment type="caution">
    <text evidence="2">The sequence shown here is derived from an EMBL/GenBank/DDBJ whole genome shotgun (WGS) entry which is preliminary data.</text>
</comment>
<feature type="region of interest" description="Disordered" evidence="1">
    <location>
        <begin position="294"/>
        <end position="316"/>
    </location>
</feature>